<evidence type="ECO:0000256" key="4">
    <source>
        <dbReference type="ARBA" id="ARBA00022692"/>
    </source>
</evidence>
<evidence type="ECO:0000259" key="8">
    <source>
        <dbReference type="PROSITE" id="PS50928"/>
    </source>
</evidence>
<comment type="subcellular location">
    <subcellularLocation>
        <location evidence="1 7">Cell membrane</location>
        <topology evidence="1 7">Multi-pass membrane protein</topology>
    </subcellularLocation>
</comment>
<dbReference type="Pfam" id="PF00528">
    <property type="entry name" value="BPD_transp_1"/>
    <property type="match status" value="1"/>
</dbReference>
<feature type="transmembrane region" description="Helical" evidence="7">
    <location>
        <begin position="273"/>
        <end position="293"/>
    </location>
</feature>
<feature type="transmembrane region" description="Helical" evidence="7">
    <location>
        <begin position="23"/>
        <end position="43"/>
    </location>
</feature>
<dbReference type="SUPFAM" id="SSF161098">
    <property type="entry name" value="MetI-like"/>
    <property type="match status" value="1"/>
</dbReference>
<comment type="similarity">
    <text evidence="7">Belongs to the binding-protein-dependent transport system permease family.</text>
</comment>
<dbReference type="Proteomes" id="UP000578449">
    <property type="component" value="Unassembled WGS sequence"/>
</dbReference>
<dbReference type="InterPro" id="IPR035906">
    <property type="entry name" value="MetI-like_sf"/>
</dbReference>
<name>A0A840P6R3_9ACTN</name>
<dbReference type="GO" id="GO:0055085">
    <property type="term" value="P:transmembrane transport"/>
    <property type="evidence" value="ECO:0007669"/>
    <property type="project" value="InterPro"/>
</dbReference>
<evidence type="ECO:0000256" key="2">
    <source>
        <dbReference type="ARBA" id="ARBA00022448"/>
    </source>
</evidence>
<organism evidence="9 10">
    <name type="scientific">Thermocatellispora tengchongensis</name>
    <dbReference type="NCBI Taxonomy" id="1073253"/>
    <lineage>
        <taxon>Bacteria</taxon>
        <taxon>Bacillati</taxon>
        <taxon>Actinomycetota</taxon>
        <taxon>Actinomycetes</taxon>
        <taxon>Streptosporangiales</taxon>
        <taxon>Streptosporangiaceae</taxon>
        <taxon>Thermocatellispora</taxon>
    </lineage>
</organism>
<accession>A0A840P6R3</accession>
<dbReference type="CDD" id="cd06261">
    <property type="entry name" value="TM_PBP2"/>
    <property type="match status" value="1"/>
</dbReference>
<keyword evidence="2 7" id="KW-0813">Transport</keyword>
<dbReference type="GO" id="GO:0005886">
    <property type="term" value="C:plasma membrane"/>
    <property type="evidence" value="ECO:0007669"/>
    <property type="project" value="UniProtKB-SubCell"/>
</dbReference>
<feature type="transmembrane region" description="Helical" evidence="7">
    <location>
        <begin position="120"/>
        <end position="140"/>
    </location>
</feature>
<dbReference type="AlphaFoldDB" id="A0A840P6R3"/>
<proteinExistence type="inferred from homology"/>
<keyword evidence="6 7" id="KW-0472">Membrane</keyword>
<protein>
    <submittedName>
        <fullName evidence="9">Multiple sugar transport system permease protein</fullName>
    </submittedName>
</protein>
<evidence type="ECO:0000256" key="3">
    <source>
        <dbReference type="ARBA" id="ARBA00022475"/>
    </source>
</evidence>
<sequence length="306" mass="34003">MSISHPSVRLAGSPGRRRRRSDLLPALVFVLPAAAGFTVFYLWPAIRGLYLSLTSYNVFTPPRFVGLDNYDRLLSDHLFWNALKVTAEYVLINIGVQTVAALLLAVLMHRLTRSLVVRGVLLLPFLVANVIVALVWFWMLDFQIGIVNQMLDWLGLERVAFFGDPDLAIPTIALVNTWRHLGYTALLIFAGLQMIPPAVYEAAAIDGASERQMFFRVTLPLLRPVMALVLVLTVIGSFQVFDTVAVTTNGGPINATRVIYYYIFDMAFNRFSFGYAAALSSVLFVLLAGIAYIQLRLTRAGETDLA</sequence>
<dbReference type="PANTHER" id="PTHR30193">
    <property type="entry name" value="ABC TRANSPORTER PERMEASE PROTEIN"/>
    <property type="match status" value="1"/>
</dbReference>
<dbReference type="RefSeq" id="WP_185053872.1">
    <property type="nucleotide sequence ID" value="NZ_BAABIX010000021.1"/>
</dbReference>
<reference evidence="9 10" key="1">
    <citation type="submission" date="2020-08" db="EMBL/GenBank/DDBJ databases">
        <title>Genomic Encyclopedia of Type Strains, Phase IV (KMG-IV): sequencing the most valuable type-strain genomes for metagenomic binning, comparative biology and taxonomic classification.</title>
        <authorList>
            <person name="Goeker M."/>
        </authorList>
    </citation>
    <scope>NUCLEOTIDE SEQUENCE [LARGE SCALE GENOMIC DNA]</scope>
    <source>
        <strain evidence="9 10">DSM 45615</strain>
    </source>
</reference>
<dbReference type="InterPro" id="IPR000515">
    <property type="entry name" value="MetI-like"/>
</dbReference>
<keyword evidence="10" id="KW-1185">Reference proteome</keyword>
<comment type="caution">
    <text evidence="9">The sequence shown here is derived from an EMBL/GenBank/DDBJ whole genome shotgun (WGS) entry which is preliminary data.</text>
</comment>
<feature type="transmembrane region" description="Helical" evidence="7">
    <location>
        <begin position="221"/>
        <end position="241"/>
    </location>
</feature>
<dbReference type="PANTHER" id="PTHR30193:SF41">
    <property type="entry name" value="DIACETYLCHITOBIOSE UPTAKE SYSTEM PERMEASE PROTEIN NGCF"/>
    <property type="match status" value="1"/>
</dbReference>
<feature type="transmembrane region" description="Helical" evidence="7">
    <location>
        <begin position="89"/>
        <end position="108"/>
    </location>
</feature>
<evidence type="ECO:0000256" key="6">
    <source>
        <dbReference type="ARBA" id="ARBA00023136"/>
    </source>
</evidence>
<dbReference type="Gene3D" id="1.10.3720.10">
    <property type="entry name" value="MetI-like"/>
    <property type="match status" value="1"/>
</dbReference>
<gene>
    <name evidence="9" type="ORF">HNP84_006776</name>
</gene>
<dbReference type="PROSITE" id="PS50928">
    <property type="entry name" value="ABC_TM1"/>
    <property type="match status" value="1"/>
</dbReference>
<keyword evidence="5 7" id="KW-1133">Transmembrane helix</keyword>
<evidence type="ECO:0000313" key="9">
    <source>
        <dbReference type="EMBL" id="MBB5137024.1"/>
    </source>
</evidence>
<evidence type="ECO:0000313" key="10">
    <source>
        <dbReference type="Proteomes" id="UP000578449"/>
    </source>
</evidence>
<keyword evidence="9" id="KW-0762">Sugar transport</keyword>
<evidence type="ECO:0000256" key="5">
    <source>
        <dbReference type="ARBA" id="ARBA00022989"/>
    </source>
</evidence>
<evidence type="ECO:0000256" key="1">
    <source>
        <dbReference type="ARBA" id="ARBA00004651"/>
    </source>
</evidence>
<dbReference type="EMBL" id="JACHGN010000016">
    <property type="protein sequence ID" value="MBB5137024.1"/>
    <property type="molecule type" value="Genomic_DNA"/>
</dbReference>
<keyword evidence="4 7" id="KW-0812">Transmembrane</keyword>
<dbReference type="InterPro" id="IPR051393">
    <property type="entry name" value="ABC_transporter_permease"/>
</dbReference>
<feature type="transmembrane region" description="Helical" evidence="7">
    <location>
        <begin position="181"/>
        <end position="200"/>
    </location>
</feature>
<keyword evidence="3" id="KW-1003">Cell membrane</keyword>
<evidence type="ECO:0000256" key="7">
    <source>
        <dbReference type="RuleBase" id="RU363032"/>
    </source>
</evidence>
<feature type="domain" description="ABC transmembrane type-1" evidence="8">
    <location>
        <begin position="83"/>
        <end position="294"/>
    </location>
</feature>